<evidence type="ECO:0000256" key="1">
    <source>
        <dbReference type="ARBA" id="ARBA00004370"/>
    </source>
</evidence>
<evidence type="ECO:0000256" key="3">
    <source>
        <dbReference type="SAM" id="Phobius"/>
    </source>
</evidence>
<reference evidence="4" key="2">
    <citation type="journal article" date="2023" name="Int. J. Mol. Sci.">
        <title>De Novo Assembly and Annotation of 11 Diverse Shrub Willow (Salix) Genomes Reveals Novel Gene Organization in Sex-Linked Regions.</title>
        <authorList>
            <person name="Hyden B."/>
            <person name="Feng K."/>
            <person name="Yates T.B."/>
            <person name="Jawdy S."/>
            <person name="Cereghino C."/>
            <person name="Smart L.B."/>
            <person name="Muchero W."/>
        </authorList>
    </citation>
    <scope>NUCLEOTIDE SEQUENCE</scope>
    <source>
        <tissue evidence="4">Shoot tip</tissue>
    </source>
</reference>
<dbReference type="InterPro" id="IPR044839">
    <property type="entry name" value="NDR1-like"/>
</dbReference>
<dbReference type="EMBL" id="JAPFFI010000008">
    <property type="protein sequence ID" value="KAJ6384904.1"/>
    <property type="molecule type" value="Genomic_DNA"/>
</dbReference>
<keyword evidence="2 3" id="KW-0472">Membrane</keyword>
<comment type="caution">
    <text evidence="4">The sequence shown here is derived from an EMBL/GenBank/DDBJ whole genome shotgun (WGS) entry which is preliminary data.</text>
</comment>
<gene>
    <name evidence="4" type="ORF">OIU77_028162</name>
</gene>
<evidence type="ECO:0000313" key="4">
    <source>
        <dbReference type="EMBL" id="KAJ6384904.1"/>
    </source>
</evidence>
<reference evidence="4" key="1">
    <citation type="submission" date="2022-10" db="EMBL/GenBank/DDBJ databases">
        <authorList>
            <person name="Hyden B.L."/>
            <person name="Feng K."/>
            <person name="Yates T."/>
            <person name="Jawdy S."/>
            <person name="Smart L.B."/>
            <person name="Muchero W."/>
        </authorList>
    </citation>
    <scope>NUCLEOTIDE SEQUENCE</scope>
    <source>
        <tissue evidence="4">Shoot tip</tissue>
    </source>
</reference>
<accession>A0ABQ9BGT7</accession>
<proteinExistence type="predicted"/>
<feature type="transmembrane region" description="Helical" evidence="3">
    <location>
        <begin position="215"/>
        <end position="240"/>
    </location>
</feature>
<evidence type="ECO:0000313" key="5">
    <source>
        <dbReference type="Proteomes" id="UP001141253"/>
    </source>
</evidence>
<protein>
    <recommendedName>
        <fullName evidence="6">Late embryogenesis abundant protein LEA-2 subgroup domain-containing protein</fullName>
    </recommendedName>
</protein>
<evidence type="ECO:0000256" key="2">
    <source>
        <dbReference type="ARBA" id="ARBA00023136"/>
    </source>
</evidence>
<sequence>MSPPSHLPTTTKNSKSDAAKAKAQDCVVFLLFITVATILIVSVPVIARGIISLQPRNPSLFNVSSSLLTILNVSSTTITANLNVTFSVKKPNSKTTSYYKITALVLDKNESLSSITLPPFHQPGKTQKTLLAVFFFQASDSYSSGGRVNLTMKLHAKVKYGRWTWLAHKDLMKAMCDENVKVEFPSKVTTLVFGSSECDVHGQWKRIVAKCSRLFWNYIYVAAIVLFILFVSLQGLYVLMWSKSSLRLIFSVV</sequence>
<dbReference type="PANTHER" id="PTHR31415">
    <property type="entry name" value="OS05G0367900 PROTEIN"/>
    <property type="match status" value="1"/>
</dbReference>
<keyword evidence="3" id="KW-1133">Transmembrane helix</keyword>
<dbReference type="PANTHER" id="PTHR31415:SF178">
    <property type="entry name" value="PROTEIN, PUTATIVE-RELATED"/>
    <property type="match status" value="1"/>
</dbReference>
<keyword evidence="5" id="KW-1185">Reference proteome</keyword>
<evidence type="ECO:0008006" key="6">
    <source>
        <dbReference type="Google" id="ProtNLM"/>
    </source>
</evidence>
<feature type="transmembrane region" description="Helical" evidence="3">
    <location>
        <begin position="27"/>
        <end position="47"/>
    </location>
</feature>
<comment type="subcellular location">
    <subcellularLocation>
        <location evidence="1">Membrane</location>
    </subcellularLocation>
</comment>
<keyword evidence="3" id="KW-0812">Transmembrane</keyword>
<organism evidence="4 5">
    <name type="scientific">Salix suchowensis</name>
    <dbReference type="NCBI Taxonomy" id="1278906"/>
    <lineage>
        <taxon>Eukaryota</taxon>
        <taxon>Viridiplantae</taxon>
        <taxon>Streptophyta</taxon>
        <taxon>Embryophyta</taxon>
        <taxon>Tracheophyta</taxon>
        <taxon>Spermatophyta</taxon>
        <taxon>Magnoliopsida</taxon>
        <taxon>eudicotyledons</taxon>
        <taxon>Gunneridae</taxon>
        <taxon>Pentapetalae</taxon>
        <taxon>rosids</taxon>
        <taxon>fabids</taxon>
        <taxon>Malpighiales</taxon>
        <taxon>Salicaceae</taxon>
        <taxon>Saliceae</taxon>
        <taxon>Salix</taxon>
    </lineage>
</organism>
<dbReference type="Proteomes" id="UP001141253">
    <property type="component" value="Chromosome 9"/>
</dbReference>
<name>A0ABQ9BGT7_9ROSI</name>